<evidence type="ECO:0000256" key="1">
    <source>
        <dbReference type="ARBA" id="ARBA00022670"/>
    </source>
</evidence>
<comment type="caution">
    <text evidence="5">The sequence shown here is derived from an EMBL/GenBank/DDBJ whole genome shotgun (WGS) entry which is preliminary data.</text>
</comment>
<evidence type="ECO:0000313" key="6">
    <source>
        <dbReference type="Proteomes" id="UP000438476"/>
    </source>
</evidence>
<dbReference type="Gene3D" id="3.40.50.1820">
    <property type="entry name" value="alpha/beta hydrolase"/>
    <property type="match status" value="1"/>
</dbReference>
<dbReference type="Proteomes" id="UP000438476">
    <property type="component" value="Unassembled WGS sequence"/>
</dbReference>
<keyword evidence="1" id="KW-0645">Protease</keyword>
<dbReference type="GO" id="GO:0006508">
    <property type="term" value="P:proteolysis"/>
    <property type="evidence" value="ECO:0007669"/>
    <property type="project" value="UniProtKB-KW"/>
</dbReference>
<dbReference type="InterPro" id="IPR029058">
    <property type="entry name" value="AB_hydrolase_fold"/>
</dbReference>
<evidence type="ECO:0000259" key="4">
    <source>
        <dbReference type="Pfam" id="PF00930"/>
    </source>
</evidence>
<dbReference type="Pfam" id="PF00326">
    <property type="entry name" value="Peptidase_S9"/>
    <property type="match status" value="1"/>
</dbReference>
<evidence type="ECO:0000259" key="3">
    <source>
        <dbReference type="Pfam" id="PF00326"/>
    </source>
</evidence>
<dbReference type="SUPFAM" id="SSF82171">
    <property type="entry name" value="DPP6 N-terminal domain-like"/>
    <property type="match status" value="1"/>
</dbReference>
<dbReference type="AlphaFoldDB" id="A0A6I4T479"/>
<evidence type="ECO:0000313" key="5">
    <source>
        <dbReference type="EMBL" id="MXO64951.1"/>
    </source>
</evidence>
<dbReference type="PROSITE" id="PS00708">
    <property type="entry name" value="PRO_ENDOPEP_SER"/>
    <property type="match status" value="1"/>
</dbReference>
<dbReference type="EMBL" id="WTYT01000002">
    <property type="protein sequence ID" value="MXO64951.1"/>
    <property type="molecule type" value="Genomic_DNA"/>
</dbReference>
<dbReference type="InterPro" id="IPR001375">
    <property type="entry name" value="Peptidase_S9_cat"/>
</dbReference>
<dbReference type="PANTHER" id="PTHR11731:SF193">
    <property type="entry name" value="DIPEPTIDYL PEPTIDASE 9"/>
    <property type="match status" value="1"/>
</dbReference>
<gene>
    <name evidence="5" type="ORF">GRI91_04215</name>
</gene>
<keyword evidence="6" id="KW-1185">Reference proteome</keyword>
<keyword evidence="2" id="KW-0378">Hydrolase</keyword>
<dbReference type="SUPFAM" id="SSF53474">
    <property type="entry name" value="alpha/beta-Hydrolases"/>
    <property type="match status" value="1"/>
</dbReference>
<dbReference type="InterPro" id="IPR050278">
    <property type="entry name" value="Serine_Prot_S9B/DPPIV"/>
</dbReference>
<evidence type="ECO:0000256" key="2">
    <source>
        <dbReference type="ARBA" id="ARBA00022801"/>
    </source>
</evidence>
<dbReference type="GO" id="GO:0004252">
    <property type="term" value="F:serine-type endopeptidase activity"/>
    <property type="evidence" value="ECO:0007669"/>
    <property type="project" value="InterPro"/>
</dbReference>
<dbReference type="GO" id="GO:0008239">
    <property type="term" value="F:dipeptidyl-peptidase activity"/>
    <property type="evidence" value="ECO:0007669"/>
    <property type="project" value="TreeGrafter"/>
</dbReference>
<dbReference type="InterPro" id="IPR002471">
    <property type="entry name" value="Pept_S9_AS"/>
</dbReference>
<reference evidence="5 6" key="1">
    <citation type="submission" date="2019-12" db="EMBL/GenBank/DDBJ databases">
        <title>Genomic-based taxomic classification of the family Erythrobacteraceae.</title>
        <authorList>
            <person name="Xu L."/>
        </authorList>
    </citation>
    <scope>NUCLEOTIDE SEQUENCE [LARGE SCALE GENOMIC DNA]</scope>
    <source>
        <strain evidence="5 6">LMG 29518</strain>
    </source>
</reference>
<feature type="domain" description="Dipeptidylpeptidase IV N-terminal" evidence="4">
    <location>
        <begin position="211"/>
        <end position="451"/>
    </location>
</feature>
<dbReference type="InterPro" id="IPR002469">
    <property type="entry name" value="Peptidase_S9B_N"/>
</dbReference>
<dbReference type="PANTHER" id="PTHR11731">
    <property type="entry name" value="PROTEASE FAMILY S9B,C DIPEPTIDYL-PEPTIDASE IV-RELATED"/>
    <property type="match status" value="1"/>
</dbReference>
<protein>
    <submittedName>
        <fullName evidence="5">Prolyl oligopeptidase family serine peptidase</fullName>
    </submittedName>
</protein>
<dbReference type="Gene3D" id="2.140.10.30">
    <property type="entry name" value="Dipeptidylpeptidase IV, N-terminal domain"/>
    <property type="match status" value="1"/>
</dbReference>
<accession>A0A6I4T479</accession>
<feature type="domain" description="Peptidase S9 prolyl oligopeptidase catalytic" evidence="3">
    <location>
        <begin position="544"/>
        <end position="740"/>
    </location>
</feature>
<name>A0A6I4T479_9SPHN</name>
<sequence length="744" mass="81367">MPRQSGLQYSKSRDNGYIFRKRPASQMRYMMLDFVKKSVLVSSLGSGLCLLGALPASAQHLSIDALYSNPSITGTTPEGYAWNQDGTALAFLWNDAGEPFRDIWLYDVKSGTKTRLTALSDQAASGSAGVSEVAFLADGSLALVLDGALYRRSSGGELQKVAGAPAGAAQLALSSDGRHLAFVSSEGLWLADGVGKAAHLAVPTEAKISVQSYEWAASASKLAYLLSDMRQTRQVEIAYDADGEPHRDVVSRAFPGDAYNIGYHVGTLDAVSGKAALVERDDEQDQVWSIGLSPDGSRLLLDSSDLTIKDRAIDVYDLASGKRTAFYRNHDDTQIRPDWQTVWAADGKGLITLLDDDGYNHLYRIAGPMQEPLAITEGEWEVASFRFDRDDRAIYFESSRDGMENRNWYRVAASGNGAVTPILPRPGTHEPVFGPDFDHYADRFSDDQTPPELYVGKTDGQGAMAAVTHSPLPAFDAVQWAQVDYVDYTSHVDGAPLRARVMLPPDFDPERRYPVIVGSVYSDGLRNQWGGRVAHPTWGLDQNLVSRGYIIVQPEIRGSFGRGSEWNAPMLHSYGELDINDIQDAAQHMVDIGIADPDRIGIWGSSYGGLMTLMSLFKKPGFYAAGVAGAPATNVFHAYPEQEWIMGAAEGDDFPERFQDQSAYYQSAGLADPLTIIQGTKDQVVLYADTMALAQKMIQQGKDFNIVSLPGVGHAWDAHDLPTTRFAFHKLADFFDSVLQPEKQ</sequence>
<organism evidence="5 6">
    <name type="scientific">Altericroceibacterium endophyticum</name>
    <dbReference type="NCBI Taxonomy" id="1808508"/>
    <lineage>
        <taxon>Bacteria</taxon>
        <taxon>Pseudomonadati</taxon>
        <taxon>Pseudomonadota</taxon>
        <taxon>Alphaproteobacteria</taxon>
        <taxon>Sphingomonadales</taxon>
        <taxon>Erythrobacteraceae</taxon>
        <taxon>Altericroceibacterium</taxon>
    </lineage>
</organism>
<proteinExistence type="predicted"/>
<dbReference type="Pfam" id="PF00930">
    <property type="entry name" value="DPPIV_N"/>
    <property type="match status" value="1"/>
</dbReference>